<organism evidence="8 9">
    <name type="scientific">Smittium angustum</name>
    <dbReference type="NCBI Taxonomy" id="133377"/>
    <lineage>
        <taxon>Eukaryota</taxon>
        <taxon>Fungi</taxon>
        <taxon>Fungi incertae sedis</taxon>
        <taxon>Zoopagomycota</taxon>
        <taxon>Kickxellomycotina</taxon>
        <taxon>Harpellomycetes</taxon>
        <taxon>Harpellales</taxon>
        <taxon>Legeriomycetaceae</taxon>
        <taxon>Smittium</taxon>
    </lineage>
</organism>
<sequence>MAWRCSGSSNEELIDNLKDSGIISNERVISAMKSVDRKYYTSSPYIDSPQSIGYGATISAPHMHGYALEYLADYLKPGNKVLDVGSGSGYLTACMAAMVAPEGKAVGIEHVPQLAEMSNKNINKSNLDPSIKESIKIICGDGRLGYKEDSPYDCMQVFKISFLHVGAASPVEPKMILDQLKSPGRLFIPVGDYSQEILMYTKDSSGKITKEPLMGVIYVPLTDLDQQISK</sequence>
<keyword evidence="5" id="KW-0489">Methyltransferase</keyword>
<evidence type="ECO:0000256" key="5">
    <source>
        <dbReference type="ARBA" id="ARBA00022603"/>
    </source>
</evidence>
<evidence type="ECO:0000313" key="9">
    <source>
        <dbReference type="Proteomes" id="UP000245591"/>
    </source>
</evidence>
<dbReference type="PANTHER" id="PTHR11579:SF0">
    <property type="entry name" value="PROTEIN-L-ISOASPARTATE(D-ASPARTATE) O-METHYLTRANSFERASE"/>
    <property type="match status" value="1"/>
</dbReference>
<evidence type="ECO:0000256" key="3">
    <source>
        <dbReference type="ARBA" id="ARBA00011890"/>
    </source>
</evidence>
<comment type="caution">
    <text evidence="8">The sequence shown here is derived from an EMBL/GenBank/DDBJ whole genome shotgun (WGS) entry which is preliminary data.</text>
</comment>
<gene>
    <name evidence="8" type="ORF">BB558_001702</name>
</gene>
<name>A0A2U1JAP1_SMIAN</name>
<dbReference type="InterPro" id="IPR000682">
    <property type="entry name" value="PCMT"/>
</dbReference>
<dbReference type="GO" id="GO:0032259">
    <property type="term" value="P:methylation"/>
    <property type="evidence" value="ECO:0007669"/>
    <property type="project" value="UniProtKB-KW"/>
</dbReference>
<dbReference type="Proteomes" id="UP000245591">
    <property type="component" value="Unassembled WGS sequence"/>
</dbReference>
<reference evidence="8 9" key="1">
    <citation type="journal article" date="2018" name="MBio">
        <title>Comparative Genomics Reveals the Core Gene Toolbox for the Fungus-Insect Symbiosis.</title>
        <authorList>
            <person name="Wang Y."/>
            <person name="Stata M."/>
            <person name="Wang W."/>
            <person name="Stajich J.E."/>
            <person name="White M.M."/>
            <person name="Moncalvo J.M."/>
        </authorList>
    </citation>
    <scope>NUCLEOTIDE SEQUENCE [LARGE SCALE GENOMIC DNA]</scope>
    <source>
        <strain evidence="8 9">AUS-126-30</strain>
    </source>
</reference>
<dbReference type="CDD" id="cd02440">
    <property type="entry name" value="AdoMet_MTases"/>
    <property type="match status" value="1"/>
</dbReference>
<comment type="subcellular location">
    <subcellularLocation>
        <location evidence="1">Cytoplasm</location>
    </subcellularLocation>
</comment>
<evidence type="ECO:0000256" key="6">
    <source>
        <dbReference type="ARBA" id="ARBA00022679"/>
    </source>
</evidence>
<protein>
    <recommendedName>
        <fullName evidence="3">protein-L-isoaspartate(D-aspartate) O-methyltransferase</fullName>
        <ecNumber evidence="3">2.1.1.77</ecNumber>
    </recommendedName>
</protein>
<evidence type="ECO:0000256" key="7">
    <source>
        <dbReference type="ARBA" id="ARBA00022691"/>
    </source>
</evidence>
<accession>A0A2U1JAP1</accession>
<dbReference type="AlphaFoldDB" id="A0A2U1JAP1"/>
<keyword evidence="4" id="KW-0963">Cytoplasm</keyword>
<dbReference type="EMBL" id="MBFU01000101">
    <property type="protein sequence ID" value="PWA02171.1"/>
    <property type="molecule type" value="Genomic_DNA"/>
</dbReference>
<dbReference type="NCBIfam" id="TIGR00080">
    <property type="entry name" value="pimt"/>
    <property type="match status" value="1"/>
</dbReference>
<keyword evidence="6" id="KW-0808">Transferase</keyword>
<evidence type="ECO:0000256" key="4">
    <source>
        <dbReference type="ARBA" id="ARBA00022490"/>
    </source>
</evidence>
<evidence type="ECO:0000256" key="2">
    <source>
        <dbReference type="ARBA" id="ARBA00005369"/>
    </source>
</evidence>
<proteinExistence type="inferred from homology"/>
<evidence type="ECO:0000313" key="8">
    <source>
        <dbReference type="EMBL" id="PWA02171.1"/>
    </source>
</evidence>
<dbReference type="GO" id="GO:0004719">
    <property type="term" value="F:protein-L-isoaspartate (D-aspartate) O-methyltransferase activity"/>
    <property type="evidence" value="ECO:0007669"/>
    <property type="project" value="UniProtKB-EC"/>
</dbReference>
<comment type="similarity">
    <text evidence="2">Belongs to the methyltransferase superfamily. L-isoaspartyl/D-aspartyl protein methyltransferase family.</text>
</comment>
<dbReference type="PANTHER" id="PTHR11579">
    <property type="entry name" value="PROTEIN-L-ISOASPARTATE O-METHYLTRANSFERASE"/>
    <property type="match status" value="1"/>
</dbReference>
<dbReference type="SUPFAM" id="SSF53335">
    <property type="entry name" value="S-adenosyl-L-methionine-dependent methyltransferases"/>
    <property type="match status" value="1"/>
</dbReference>
<dbReference type="GO" id="GO:0005737">
    <property type="term" value="C:cytoplasm"/>
    <property type="evidence" value="ECO:0007669"/>
    <property type="project" value="UniProtKB-SubCell"/>
</dbReference>
<keyword evidence="7" id="KW-0949">S-adenosyl-L-methionine</keyword>
<dbReference type="EC" id="2.1.1.77" evidence="3"/>
<keyword evidence="9" id="KW-1185">Reference proteome</keyword>
<dbReference type="InterPro" id="IPR029063">
    <property type="entry name" value="SAM-dependent_MTases_sf"/>
</dbReference>
<dbReference type="Gene3D" id="3.40.50.150">
    <property type="entry name" value="Vaccinia Virus protein VP39"/>
    <property type="match status" value="1"/>
</dbReference>
<dbReference type="Pfam" id="PF01135">
    <property type="entry name" value="PCMT"/>
    <property type="match status" value="1"/>
</dbReference>
<evidence type="ECO:0000256" key="1">
    <source>
        <dbReference type="ARBA" id="ARBA00004496"/>
    </source>
</evidence>